<dbReference type="Gene3D" id="1.20.1250.20">
    <property type="entry name" value="MFS general substrate transporter like domains"/>
    <property type="match status" value="2"/>
</dbReference>
<name>A0ABS7ZTG4_9GAMM</name>
<feature type="transmembrane region" description="Helical" evidence="6">
    <location>
        <begin position="39"/>
        <end position="60"/>
    </location>
</feature>
<feature type="transmembrane region" description="Helical" evidence="6">
    <location>
        <begin position="343"/>
        <end position="360"/>
    </location>
</feature>
<evidence type="ECO:0000256" key="1">
    <source>
        <dbReference type="ARBA" id="ARBA00004141"/>
    </source>
</evidence>
<comment type="caution">
    <text evidence="7">The sequence shown here is derived from an EMBL/GenBank/DDBJ whole genome shotgun (WGS) entry which is preliminary data.</text>
</comment>
<feature type="transmembrane region" description="Helical" evidence="6">
    <location>
        <begin position="144"/>
        <end position="163"/>
    </location>
</feature>
<dbReference type="EMBL" id="JAEDAH010000078">
    <property type="protein sequence ID" value="MCA6064457.1"/>
    <property type="molecule type" value="Genomic_DNA"/>
</dbReference>
<feature type="transmembrane region" description="Helical" evidence="6">
    <location>
        <begin position="213"/>
        <end position="231"/>
    </location>
</feature>
<gene>
    <name evidence="7" type="ORF">I9W95_12645</name>
</gene>
<organism evidence="7 8">
    <name type="scientific">Thalassolituus marinus</name>
    <dbReference type="NCBI Taxonomy" id="671053"/>
    <lineage>
        <taxon>Bacteria</taxon>
        <taxon>Pseudomonadati</taxon>
        <taxon>Pseudomonadota</taxon>
        <taxon>Gammaproteobacteria</taxon>
        <taxon>Oceanospirillales</taxon>
        <taxon>Oceanospirillaceae</taxon>
        <taxon>Thalassolituus</taxon>
    </lineage>
</organism>
<feature type="transmembrane region" description="Helical" evidence="6">
    <location>
        <begin position="309"/>
        <end position="331"/>
    </location>
</feature>
<protein>
    <submittedName>
        <fullName evidence="7">MFS transporter</fullName>
    </submittedName>
</protein>
<dbReference type="Pfam" id="PF07690">
    <property type="entry name" value="MFS_1"/>
    <property type="match status" value="1"/>
</dbReference>
<dbReference type="InterPro" id="IPR036259">
    <property type="entry name" value="MFS_trans_sf"/>
</dbReference>
<evidence type="ECO:0000256" key="3">
    <source>
        <dbReference type="ARBA" id="ARBA00022692"/>
    </source>
</evidence>
<keyword evidence="2" id="KW-0813">Transport</keyword>
<dbReference type="Proteomes" id="UP000714380">
    <property type="component" value="Unassembled WGS sequence"/>
</dbReference>
<keyword evidence="8" id="KW-1185">Reference proteome</keyword>
<feature type="transmembrane region" description="Helical" evidence="6">
    <location>
        <begin position="278"/>
        <end position="297"/>
    </location>
</feature>
<keyword evidence="5 6" id="KW-0472">Membrane</keyword>
<evidence type="ECO:0000256" key="2">
    <source>
        <dbReference type="ARBA" id="ARBA00022448"/>
    </source>
</evidence>
<dbReference type="InterPro" id="IPR011701">
    <property type="entry name" value="MFS"/>
</dbReference>
<evidence type="ECO:0000313" key="8">
    <source>
        <dbReference type="Proteomes" id="UP000714380"/>
    </source>
</evidence>
<sequence>MMNKWAALTGLYVVQGLPHGFFGQAMPVLLREQGLDLTLIGMLSLVALPWAFKFVWAPALDRVTLRSGEFRRSWIFTMNACALAMILLLSSQPLESWLENGVWLPLLLLIVLNTFIATQDIATDAMAVENLSVRERGKGNGLQVGAYRVGMVLAGGLLISQYGSLGWQGALWLVAGMMLLGTLPLWFFKPAQHTPPTQPLMSQWLGFFRLKEAGLWLLLILFFKFGDAFGTPMIRPMLSDAGLSLEQLGTLLGTVGFAAGLLGALAGGWLVSVLGRQITLLGFLLLEALALMSYVGISHTADPSLLRVGVAIVLEHVAGGMATAALFTVMMDRCREHSEAADYALQSCLVIIAGMVAAALSGFSAKMLGYDAHFIVSGFLTLAAIPIVWALIRRGVLKVKR</sequence>
<dbReference type="InterPro" id="IPR004752">
    <property type="entry name" value="AmpG_permease/AT-1"/>
</dbReference>
<keyword evidence="3 6" id="KW-0812">Transmembrane</keyword>
<proteinExistence type="predicted"/>
<feature type="transmembrane region" description="Helical" evidence="6">
    <location>
        <begin position="372"/>
        <end position="392"/>
    </location>
</feature>
<dbReference type="RefSeq" id="WP_225675454.1">
    <property type="nucleotide sequence ID" value="NZ_JAEDAH010000078.1"/>
</dbReference>
<dbReference type="PANTHER" id="PTHR12778">
    <property type="entry name" value="SOLUTE CARRIER FAMILY 33 ACETYL-COA TRANSPORTER -RELATED"/>
    <property type="match status" value="1"/>
</dbReference>
<feature type="transmembrane region" description="Helical" evidence="6">
    <location>
        <begin position="102"/>
        <end position="123"/>
    </location>
</feature>
<comment type="subcellular location">
    <subcellularLocation>
        <location evidence="1">Membrane</location>
        <topology evidence="1">Multi-pass membrane protein</topology>
    </subcellularLocation>
</comment>
<evidence type="ECO:0000313" key="7">
    <source>
        <dbReference type="EMBL" id="MCA6064457.1"/>
    </source>
</evidence>
<feature type="transmembrane region" description="Helical" evidence="6">
    <location>
        <begin position="72"/>
        <end position="90"/>
    </location>
</feature>
<keyword evidence="4 6" id="KW-1133">Transmembrane helix</keyword>
<dbReference type="CDD" id="cd17485">
    <property type="entry name" value="MFS_MFSD3"/>
    <property type="match status" value="1"/>
</dbReference>
<reference evidence="7 8" key="1">
    <citation type="submission" date="2020-12" db="EMBL/GenBank/DDBJ databases">
        <title>Novel Thalassolituus-related marine hydrocarbonoclastic bacteria mediated algae-derived hydrocarbons mineralization in twilight zone of the northern South China Sea.</title>
        <authorList>
            <person name="Dong C."/>
        </authorList>
    </citation>
    <scope>NUCLEOTIDE SEQUENCE [LARGE SCALE GENOMIC DNA]</scope>
    <source>
        <strain evidence="7 8">IMCC1826</strain>
    </source>
</reference>
<evidence type="ECO:0000256" key="4">
    <source>
        <dbReference type="ARBA" id="ARBA00022989"/>
    </source>
</evidence>
<evidence type="ECO:0000256" key="6">
    <source>
        <dbReference type="SAM" id="Phobius"/>
    </source>
</evidence>
<accession>A0ABS7ZTG4</accession>
<feature type="transmembrane region" description="Helical" evidence="6">
    <location>
        <begin position="251"/>
        <end position="271"/>
    </location>
</feature>
<dbReference type="PANTHER" id="PTHR12778:SF10">
    <property type="entry name" value="MAJOR FACILITATOR SUPERFAMILY DOMAIN-CONTAINING PROTEIN 3"/>
    <property type="match status" value="1"/>
</dbReference>
<dbReference type="SUPFAM" id="SSF103473">
    <property type="entry name" value="MFS general substrate transporter"/>
    <property type="match status" value="1"/>
</dbReference>
<feature type="transmembrane region" description="Helical" evidence="6">
    <location>
        <begin position="169"/>
        <end position="188"/>
    </location>
</feature>
<evidence type="ECO:0000256" key="5">
    <source>
        <dbReference type="ARBA" id="ARBA00023136"/>
    </source>
</evidence>